<proteinExistence type="predicted"/>
<gene>
    <name evidence="1" type="ORF">HPB49_005056</name>
</gene>
<comment type="caution">
    <text evidence="1">The sequence shown here is derived from an EMBL/GenBank/DDBJ whole genome shotgun (WGS) entry which is preliminary data.</text>
</comment>
<dbReference type="EMBL" id="CM023476">
    <property type="protein sequence ID" value="KAH7940736.1"/>
    <property type="molecule type" value="Genomic_DNA"/>
</dbReference>
<evidence type="ECO:0000313" key="2">
    <source>
        <dbReference type="Proteomes" id="UP000821865"/>
    </source>
</evidence>
<name>A0ACB8CDF9_DERSI</name>
<keyword evidence="2" id="KW-1185">Reference proteome</keyword>
<evidence type="ECO:0000313" key="1">
    <source>
        <dbReference type="EMBL" id="KAH7940736.1"/>
    </source>
</evidence>
<accession>A0ACB8CDF9</accession>
<sequence>MDVYSRHGGLVIDEIKLSEHLNVKSAGHIEGFVDLGNHTPADQKNVLADHGMVVLFQPFTDKLIYLSFLLLNHIARKACALRKYLYLYAGNWTQILGVFASKGNVKSATLAKIVVETTVLAEKAGLFVDCITCDGASWNRSMWRLFGIQGTPVDTVDANGNTALFVAITDGPVSAVPHLLQAGADPNFRCSGGATSVHAACRRGSRALLQQLLDCGGDLRLRDASGRTPQDWALGHADPLCRRKLVAFINNKRALAYRFGDADALLDEEAGGAAMLESGSPGGAAAAASLSRRLLAGRPAVPRRRSGCTEKIRAGGGFGVVRIQLASPT</sequence>
<reference evidence="1" key="1">
    <citation type="submission" date="2020-05" db="EMBL/GenBank/DDBJ databases">
        <title>Large-scale comparative analyses of tick genomes elucidate their genetic diversity and vector capacities.</title>
        <authorList>
            <person name="Jia N."/>
            <person name="Wang J."/>
            <person name="Shi W."/>
            <person name="Du L."/>
            <person name="Sun Y."/>
            <person name="Zhan W."/>
            <person name="Jiang J."/>
            <person name="Wang Q."/>
            <person name="Zhang B."/>
            <person name="Ji P."/>
            <person name="Sakyi L.B."/>
            <person name="Cui X."/>
            <person name="Yuan T."/>
            <person name="Jiang B."/>
            <person name="Yang W."/>
            <person name="Lam T.T.-Y."/>
            <person name="Chang Q."/>
            <person name="Ding S."/>
            <person name="Wang X."/>
            <person name="Zhu J."/>
            <person name="Ruan X."/>
            <person name="Zhao L."/>
            <person name="Wei J."/>
            <person name="Que T."/>
            <person name="Du C."/>
            <person name="Cheng J."/>
            <person name="Dai P."/>
            <person name="Han X."/>
            <person name="Huang E."/>
            <person name="Gao Y."/>
            <person name="Liu J."/>
            <person name="Shao H."/>
            <person name="Ye R."/>
            <person name="Li L."/>
            <person name="Wei W."/>
            <person name="Wang X."/>
            <person name="Wang C."/>
            <person name="Yang T."/>
            <person name="Huo Q."/>
            <person name="Li W."/>
            <person name="Guo W."/>
            <person name="Chen H."/>
            <person name="Zhou L."/>
            <person name="Ni X."/>
            <person name="Tian J."/>
            <person name="Zhou Y."/>
            <person name="Sheng Y."/>
            <person name="Liu T."/>
            <person name="Pan Y."/>
            <person name="Xia L."/>
            <person name="Li J."/>
            <person name="Zhao F."/>
            <person name="Cao W."/>
        </authorList>
    </citation>
    <scope>NUCLEOTIDE SEQUENCE</scope>
    <source>
        <strain evidence="1">Dsil-2018</strain>
    </source>
</reference>
<dbReference type="Proteomes" id="UP000821865">
    <property type="component" value="Chromosome 7"/>
</dbReference>
<protein>
    <submittedName>
        <fullName evidence="1">Uncharacterized protein</fullName>
    </submittedName>
</protein>
<organism evidence="1 2">
    <name type="scientific">Dermacentor silvarum</name>
    <name type="common">Tick</name>
    <dbReference type="NCBI Taxonomy" id="543639"/>
    <lineage>
        <taxon>Eukaryota</taxon>
        <taxon>Metazoa</taxon>
        <taxon>Ecdysozoa</taxon>
        <taxon>Arthropoda</taxon>
        <taxon>Chelicerata</taxon>
        <taxon>Arachnida</taxon>
        <taxon>Acari</taxon>
        <taxon>Parasitiformes</taxon>
        <taxon>Ixodida</taxon>
        <taxon>Ixodoidea</taxon>
        <taxon>Ixodidae</taxon>
        <taxon>Rhipicephalinae</taxon>
        <taxon>Dermacentor</taxon>
    </lineage>
</organism>